<evidence type="ECO:0000313" key="2">
    <source>
        <dbReference type="EMBL" id="CAJ1067121.1"/>
    </source>
</evidence>
<name>A0AAV1G1M7_XYRNO</name>
<feature type="compositionally biased region" description="Polar residues" evidence="1">
    <location>
        <begin position="48"/>
        <end position="60"/>
    </location>
</feature>
<dbReference type="AlphaFoldDB" id="A0AAV1G1M7"/>
<accession>A0AAV1G1M7</accession>
<gene>
    <name evidence="2" type="ORF">XNOV1_A003262</name>
</gene>
<dbReference type="Proteomes" id="UP001178508">
    <property type="component" value="Chromosome 11"/>
</dbReference>
<organism evidence="2 3">
    <name type="scientific">Xyrichtys novacula</name>
    <name type="common">Pearly razorfish</name>
    <name type="synonym">Hemipteronotus novacula</name>
    <dbReference type="NCBI Taxonomy" id="13765"/>
    <lineage>
        <taxon>Eukaryota</taxon>
        <taxon>Metazoa</taxon>
        <taxon>Chordata</taxon>
        <taxon>Craniata</taxon>
        <taxon>Vertebrata</taxon>
        <taxon>Euteleostomi</taxon>
        <taxon>Actinopterygii</taxon>
        <taxon>Neopterygii</taxon>
        <taxon>Teleostei</taxon>
        <taxon>Neoteleostei</taxon>
        <taxon>Acanthomorphata</taxon>
        <taxon>Eupercaria</taxon>
        <taxon>Labriformes</taxon>
        <taxon>Labridae</taxon>
        <taxon>Xyrichtys</taxon>
    </lineage>
</organism>
<evidence type="ECO:0000313" key="3">
    <source>
        <dbReference type="Proteomes" id="UP001178508"/>
    </source>
</evidence>
<feature type="region of interest" description="Disordered" evidence="1">
    <location>
        <begin position="1"/>
        <end position="95"/>
    </location>
</feature>
<dbReference type="EMBL" id="OY660874">
    <property type="protein sequence ID" value="CAJ1067121.1"/>
    <property type="molecule type" value="Genomic_DNA"/>
</dbReference>
<evidence type="ECO:0000256" key="1">
    <source>
        <dbReference type="SAM" id="MobiDB-lite"/>
    </source>
</evidence>
<dbReference type="InterPro" id="IPR028970">
    <property type="entry name" value="DUF4662"/>
</dbReference>
<keyword evidence="3" id="KW-1185">Reference proteome</keyword>
<proteinExistence type="predicted"/>
<reference evidence="2" key="1">
    <citation type="submission" date="2023-08" db="EMBL/GenBank/DDBJ databases">
        <authorList>
            <person name="Alioto T."/>
            <person name="Alioto T."/>
            <person name="Gomez Garrido J."/>
        </authorList>
    </citation>
    <scope>NUCLEOTIDE SEQUENCE</scope>
</reference>
<sequence length="186" mass="20240">MQKKGLGPGVKPVTSKGSEHHHAAPAARQKRKRAPAARPSAENHPAELTQNPAPQHSTSDAVAPPLVQRPQSMIPPTELPSAVPGRQPSTAPVQNNGPLMIHHYSVQEYQQLFHSVVDDMLGYKTGRPHLGRVLKQKLWERSDRPSFSETADENGLVHVGVSYGVGVFPPLFYVDTSLEPKPKAPP</sequence>
<protein>
    <submittedName>
        <fullName evidence="2">Uncharacterized protein LOC117812951 isoform X1</fullName>
    </submittedName>
</protein>
<dbReference type="Pfam" id="PF15578">
    <property type="entry name" value="DUF4662"/>
    <property type="match status" value="1"/>
</dbReference>